<feature type="binding site" evidence="15">
    <location>
        <position position="553"/>
    </location>
    <ligand>
        <name>Ca(2+)</name>
        <dbReference type="ChEBI" id="CHEBI:29108"/>
    </ligand>
</feature>
<keyword evidence="9 15" id="KW-0378">Hydrolase</keyword>
<evidence type="ECO:0000256" key="3">
    <source>
        <dbReference type="ARBA" id="ARBA00004239"/>
    </source>
</evidence>
<dbReference type="PANTHER" id="PTHR14218">
    <property type="entry name" value="PROTEASE S8 TRIPEPTIDYL PEPTIDASE I CLN2"/>
    <property type="match status" value="1"/>
</dbReference>
<dbReference type="PROSITE" id="PS00138">
    <property type="entry name" value="SUBTILASE_SER"/>
    <property type="match status" value="1"/>
</dbReference>
<feature type="active site" description="Charge relay system" evidence="15">
    <location>
        <position position="511"/>
    </location>
</feature>
<dbReference type="Pfam" id="PF09286">
    <property type="entry name" value="Pro-kuma_activ"/>
    <property type="match status" value="1"/>
</dbReference>
<dbReference type="CDD" id="cd04056">
    <property type="entry name" value="Peptidases_S53"/>
    <property type="match status" value="1"/>
</dbReference>
<dbReference type="EC" id="3.4.14.10" evidence="4"/>
<protein>
    <recommendedName>
        <fullName evidence="4">tripeptidyl-peptidase II</fullName>
        <ecNumber evidence="4">3.4.14.10</ecNumber>
    </recommendedName>
</protein>
<dbReference type="Pfam" id="PF00082">
    <property type="entry name" value="Peptidase_S8"/>
    <property type="match status" value="1"/>
</dbReference>
<comment type="cofactor">
    <cofactor evidence="15">
        <name>Ca(2+)</name>
        <dbReference type="ChEBI" id="CHEBI:29108"/>
    </cofactor>
    <text evidence="15">Binds 1 Ca(2+) ion per subunit.</text>
</comment>
<comment type="function">
    <text evidence="2">Secreted tripeptidyl-peptidase which degrades proteins at acidic pHs and is involved in virulence.</text>
</comment>
<keyword evidence="14" id="KW-0325">Glycoprotein</keyword>
<evidence type="ECO:0000256" key="4">
    <source>
        <dbReference type="ARBA" id="ARBA00012462"/>
    </source>
</evidence>
<evidence type="ECO:0000256" key="6">
    <source>
        <dbReference type="ARBA" id="ARBA00022670"/>
    </source>
</evidence>
<evidence type="ECO:0000256" key="16">
    <source>
        <dbReference type="SAM" id="SignalP"/>
    </source>
</evidence>
<keyword evidence="6 15" id="KW-0645">Protease</keyword>
<feature type="signal peptide" evidence="16">
    <location>
        <begin position="1"/>
        <end position="19"/>
    </location>
</feature>
<dbReference type="PROSITE" id="PS51695">
    <property type="entry name" value="SEDOLISIN"/>
    <property type="match status" value="1"/>
</dbReference>
<evidence type="ECO:0000259" key="17">
    <source>
        <dbReference type="PROSITE" id="PS51695"/>
    </source>
</evidence>
<comment type="subcellular location">
    <subcellularLocation>
        <location evidence="3">Secreted</location>
        <location evidence="3">Extracellular space</location>
    </subcellularLocation>
</comment>
<keyword evidence="11 15" id="KW-0106">Calcium</keyword>
<dbReference type="AlphaFoldDB" id="A0A559MF35"/>
<evidence type="ECO:0000313" key="18">
    <source>
        <dbReference type="EMBL" id="TVY91556.1"/>
    </source>
</evidence>
<dbReference type="GO" id="GO:0046872">
    <property type="term" value="F:metal ion binding"/>
    <property type="evidence" value="ECO:0007669"/>
    <property type="project" value="UniProtKB-UniRule"/>
</dbReference>
<organism evidence="18 19">
    <name type="scientific">Lachnellula willkommii</name>
    <dbReference type="NCBI Taxonomy" id="215461"/>
    <lineage>
        <taxon>Eukaryota</taxon>
        <taxon>Fungi</taxon>
        <taxon>Dikarya</taxon>
        <taxon>Ascomycota</taxon>
        <taxon>Pezizomycotina</taxon>
        <taxon>Leotiomycetes</taxon>
        <taxon>Helotiales</taxon>
        <taxon>Lachnaceae</taxon>
        <taxon>Lachnellula</taxon>
    </lineage>
</organism>
<evidence type="ECO:0000256" key="2">
    <source>
        <dbReference type="ARBA" id="ARBA00002451"/>
    </source>
</evidence>
<dbReference type="InterPro" id="IPR030400">
    <property type="entry name" value="Sedolisin_dom"/>
</dbReference>
<gene>
    <name evidence="18" type="primary">sed3</name>
    <name evidence="18" type="ORF">LAWI1_G004194</name>
</gene>
<keyword evidence="8 16" id="KW-0732">Signal</keyword>
<reference evidence="18 19" key="1">
    <citation type="submission" date="2018-05" db="EMBL/GenBank/DDBJ databases">
        <title>Genome sequencing and assembly of the regulated plant pathogen Lachnellula willkommii and related sister species for the development of diagnostic species identification markers.</title>
        <authorList>
            <person name="Giroux E."/>
            <person name="Bilodeau G."/>
        </authorList>
    </citation>
    <scope>NUCLEOTIDE SEQUENCE [LARGE SCALE GENOMIC DNA]</scope>
    <source>
        <strain evidence="18 19">CBS 172.35</strain>
    </source>
</reference>
<comment type="catalytic activity">
    <reaction evidence="1">
        <text>Release of an N-terminal tripeptide from a polypeptide.</text>
        <dbReference type="EC" id="3.4.14.10"/>
    </reaction>
</comment>
<evidence type="ECO:0000256" key="9">
    <source>
        <dbReference type="ARBA" id="ARBA00022801"/>
    </source>
</evidence>
<dbReference type="InterPro" id="IPR036852">
    <property type="entry name" value="Peptidase_S8/S53_dom_sf"/>
</dbReference>
<dbReference type="Gene3D" id="3.40.50.200">
    <property type="entry name" value="Peptidase S8/S53 domain"/>
    <property type="match status" value="1"/>
</dbReference>
<dbReference type="GO" id="GO:0008240">
    <property type="term" value="F:tripeptidyl-peptidase activity"/>
    <property type="evidence" value="ECO:0007669"/>
    <property type="project" value="UniProtKB-EC"/>
</dbReference>
<dbReference type="FunFam" id="3.40.50.200:FF:000015">
    <property type="entry name" value="Tripeptidyl peptidase A"/>
    <property type="match status" value="1"/>
</dbReference>
<keyword evidence="13" id="KW-0865">Zymogen</keyword>
<dbReference type="GO" id="GO:0004252">
    <property type="term" value="F:serine-type endopeptidase activity"/>
    <property type="evidence" value="ECO:0007669"/>
    <property type="project" value="UniProtKB-UniRule"/>
</dbReference>
<dbReference type="InterPro" id="IPR015366">
    <property type="entry name" value="S53_propep"/>
</dbReference>
<dbReference type="GO" id="GO:0006508">
    <property type="term" value="P:proteolysis"/>
    <property type="evidence" value="ECO:0007669"/>
    <property type="project" value="UniProtKB-KW"/>
</dbReference>
<dbReference type="InterPro" id="IPR023828">
    <property type="entry name" value="Peptidase_S8_Ser-AS"/>
</dbReference>
<dbReference type="CDD" id="cd11377">
    <property type="entry name" value="Pro-peptidase_S53"/>
    <property type="match status" value="1"/>
</dbReference>
<dbReference type="InterPro" id="IPR000209">
    <property type="entry name" value="Peptidase_S8/S53_dom"/>
</dbReference>
<evidence type="ECO:0000256" key="1">
    <source>
        <dbReference type="ARBA" id="ARBA00001910"/>
    </source>
</evidence>
<accession>A0A559MF35</accession>
<feature type="binding site" evidence="15">
    <location>
        <position position="576"/>
    </location>
    <ligand>
        <name>Ca(2+)</name>
        <dbReference type="ChEBI" id="CHEBI:29108"/>
    </ligand>
</feature>
<dbReference type="SUPFAM" id="SSF52743">
    <property type="entry name" value="Subtilisin-like"/>
    <property type="match status" value="1"/>
</dbReference>
<dbReference type="GO" id="GO:0005576">
    <property type="term" value="C:extracellular region"/>
    <property type="evidence" value="ECO:0007669"/>
    <property type="project" value="UniProtKB-SubCell"/>
</dbReference>
<evidence type="ECO:0000313" key="19">
    <source>
        <dbReference type="Proteomes" id="UP000315522"/>
    </source>
</evidence>
<feature type="domain" description="Peptidase S53" evidence="17">
    <location>
        <begin position="229"/>
        <end position="598"/>
    </location>
</feature>
<evidence type="ECO:0000256" key="10">
    <source>
        <dbReference type="ARBA" id="ARBA00022825"/>
    </source>
</evidence>
<feature type="active site" description="Charge relay system" evidence="15">
    <location>
        <position position="303"/>
    </location>
</feature>
<evidence type="ECO:0000256" key="13">
    <source>
        <dbReference type="ARBA" id="ARBA00023145"/>
    </source>
</evidence>
<dbReference type="EMBL" id="QGML01000520">
    <property type="protein sequence ID" value="TVY91556.1"/>
    <property type="molecule type" value="Genomic_DNA"/>
</dbReference>
<evidence type="ECO:0000256" key="12">
    <source>
        <dbReference type="ARBA" id="ARBA00023026"/>
    </source>
</evidence>
<dbReference type="Proteomes" id="UP000315522">
    <property type="component" value="Unassembled WGS sequence"/>
</dbReference>
<name>A0A559MF35_9HELO</name>
<evidence type="ECO:0000256" key="15">
    <source>
        <dbReference type="PROSITE-ProRule" id="PRU01032"/>
    </source>
</evidence>
<evidence type="ECO:0000256" key="8">
    <source>
        <dbReference type="ARBA" id="ARBA00022729"/>
    </source>
</evidence>
<keyword evidence="12" id="KW-0843">Virulence</keyword>
<dbReference type="SUPFAM" id="SSF54897">
    <property type="entry name" value="Protease propeptides/inhibitors"/>
    <property type="match status" value="1"/>
</dbReference>
<evidence type="ECO:0000256" key="11">
    <source>
        <dbReference type="ARBA" id="ARBA00022837"/>
    </source>
</evidence>
<dbReference type="PROSITE" id="PS51257">
    <property type="entry name" value="PROKAR_LIPOPROTEIN"/>
    <property type="match status" value="1"/>
</dbReference>
<keyword evidence="10 15" id="KW-0720">Serine protease</keyword>
<evidence type="ECO:0000256" key="7">
    <source>
        <dbReference type="ARBA" id="ARBA00022723"/>
    </source>
</evidence>
<feature type="binding site" evidence="15">
    <location>
        <position position="578"/>
    </location>
    <ligand>
        <name>Ca(2+)</name>
        <dbReference type="ChEBI" id="CHEBI:29108"/>
    </ligand>
</feature>
<proteinExistence type="predicted"/>
<dbReference type="InterPro" id="IPR050819">
    <property type="entry name" value="Tripeptidyl-peptidase_I"/>
</dbReference>
<keyword evidence="19" id="KW-1185">Reference proteome</keyword>
<feature type="binding site" evidence="15">
    <location>
        <position position="554"/>
    </location>
    <ligand>
        <name>Ca(2+)</name>
        <dbReference type="ChEBI" id="CHEBI:29108"/>
    </ligand>
</feature>
<keyword evidence="7 15" id="KW-0479">Metal-binding</keyword>
<sequence length="599" mass="62903">MVSFKSLLAVLAISSSCLASPLTSSARKDGNFKGSVVESLNGPPLGWAKDESLKLNKEDMKISLRIHLVQQDMDKFHELAINIATPGHDLYGSHLSQHVIDAMIAPKDESKDLVMQWLESEGMSDEASLSPRLDSVLIQTTVDKVEKLLKAEYSAFIHATTGDEVLRTLEYSLPDVLEGHVDMVQPTTFFGLRALKSTISAKRPLTQEQLVQLNSTEPVPAVTGCSGGQITPTCLANLYNFASSTSTQTSGKFGIAGFLEEYAIKSDLSTFLDSYAVFDNEDTSFTCTAVNGGSCSSSTPGDEANLDVQYGRAIAKSIPITFYSVGGLGEWVGSGTNTNEPYQEFLTYLLGLTDANLPNTLSISYGDDEATVPDSYATNACNLFSQLGARGVSILVAAGDSGVGDTCTVDGTKQFQTSFPASCPFVTTVGGTTGTSTEGAWTDGGGGFSNIFAQPSYQASAVSSWLSTDTTHTSFDKYFNSSGRAYPDVAAQATDFIIVVGGESEAVDGTSCATPTFAGVVQLLNSARIASGKAGLGFLNPWLYGNATSGLKDISSGKITGCSGVISSAGFDAVTGWDPATGLGTPNYGKLLTIAQATT</sequence>
<dbReference type="SMART" id="SM00944">
    <property type="entry name" value="Pro-kuma_activ"/>
    <property type="match status" value="1"/>
</dbReference>
<evidence type="ECO:0000256" key="5">
    <source>
        <dbReference type="ARBA" id="ARBA00022525"/>
    </source>
</evidence>
<feature type="active site" description="Charge relay system" evidence="15">
    <location>
        <position position="307"/>
    </location>
</feature>
<feature type="chain" id="PRO_5021794059" description="tripeptidyl-peptidase II" evidence="16">
    <location>
        <begin position="20"/>
        <end position="599"/>
    </location>
</feature>
<dbReference type="PANTHER" id="PTHR14218:SF10">
    <property type="entry name" value="PEPTIDASE S53 DOMAIN-CONTAINING PROTEIN"/>
    <property type="match status" value="1"/>
</dbReference>
<evidence type="ECO:0000256" key="14">
    <source>
        <dbReference type="ARBA" id="ARBA00023180"/>
    </source>
</evidence>
<keyword evidence="5" id="KW-0964">Secreted</keyword>
<comment type="caution">
    <text evidence="18">The sequence shown here is derived from an EMBL/GenBank/DDBJ whole genome shotgun (WGS) entry which is preliminary data.</text>
</comment>